<protein>
    <submittedName>
        <fullName evidence="2">Uncharacterized protein</fullName>
    </submittedName>
</protein>
<proteinExistence type="predicted"/>
<gene>
    <name evidence="2" type="ORF">TPSB3V08_LOCUS1748</name>
</gene>
<evidence type="ECO:0000313" key="2">
    <source>
        <dbReference type="EMBL" id="CAD7398529.1"/>
    </source>
</evidence>
<feature type="region of interest" description="Disordered" evidence="1">
    <location>
        <begin position="30"/>
        <end position="72"/>
    </location>
</feature>
<feature type="compositionally biased region" description="Polar residues" evidence="1">
    <location>
        <begin position="51"/>
        <end position="62"/>
    </location>
</feature>
<name>A0A7R9GUK6_TIMPO</name>
<reference evidence="2" key="1">
    <citation type="submission" date="2020-11" db="EMBL/GenBank/DDBJ databases">
        <authorList>
            <person name="Tran Van P."/>
        </authorList>
    </citation>
    <scope>NUCLEOTIDE SEQUENCE</scope>
</reference>
<organism evidence="2">
    <name type="scientific">Timema poppense</name>
    <name type="common">Walking stick</name>
    <dbReference type="NCBI Taxonomy" id="170557"/>
    <lineage>
        <taxon>Eukaryota</taxon>
        <taxon>Metazoa</taxon>
        <taxon>Ecdysozoa</taxon>
        <taxon>Arthropoda</taxon>
        <taxon>Hexapoda</taxon>
        <taxon>Insecta</taxon>
        <taxon>Pterygota</taxon>
        <taxon>Neoptera</taxon>
        <taxon>Polyneoptera</taxon>
        <taxon>Phasmatodea</taxon>
        <taxon>Timematodea</taxon>
        <taxon>Timematoidea</taxon>
        <taxon>Timematidae</taxon>
        <taxon>Timema</taxon>
    </lineage>
</organism>
<sequence>MDYYINDMDVDPVAQEDIVMLIGKLKRNKEPGPDGIMVEEEETRDPEMSRNVPNKITDQGISPNEGDASRAAKEKEKGVLLRLSGLYSATSTNTLSFALGVFPLDLKAGVKTFATHQGLVHYIMGYGSYNALLFGGGLTEKTLLLQRSCSTRAWGIGVSYNARTEDTITAYASGFPEGACRGLRRVQGSVHGLDLALIFRLASCASTVETWGEMGGAIPFFIMVLACLVTNDMKLMCLLVHQLV</sequence>
<evidence type="ECO:0000256" key="1">
    <source>
        <dbReference type="SAM" id="MobiDB-lite"/>
    </source>
</evidence>
<accession>A0A7R9GUK6</accession>
<dbReference type="AlphaFoldDB" id="A0A7R9GUK6"/>
<dbReference type="EMBL" id="OD000632">
    <property type="protein sequence ID" value="CAD7398529.1"/>
    <property type="molecule type" value="Genomic_DNA"/>
</dbReference>